<dbReference type="RefSeq" id="WP_240590902.1">
    <property type="nucleotide sequence ID" value="NZ_JAKUDL010000003.1"/>
</dbReference>
<comment type="cofactor">
    <cofactor evidence="1">
        <name>Mg(2+)</name>
        <dbReference type="ChEBI" id="CHEBI:18420"/>
    </cofactor>
</comment>
<reference evidence="6 7" key="1">
    <citation type="submission" date="2022-02" db="EMBL/GenBank/DDBJ databases">
        <title>The genome sequence of Shewanella sp. 3B26.</title>
        <authorList>
            <person name="Du J."/>
        </authorList>
    </citation>
    <scope>NUCLEOTIDE SEQUENCE [LARGE SCALE GENOMIC DNA]</scope>
    <source>
        <strain evidence="6 7">3B26</strain>
    </source>
</reference>
<dbReference type="GO" id="GO:0043709">
    <property type="term" value="P:cell adhesion involved in single-species biofilm formation"/>
    <property type="evidence" value="ECO:0007669"/>
    <property type="project" value="TreeGrafter"/>
</dbReference>
<dbReference type="GO" id="GO:1902201">
    <property type="term" value="P:negative regulation of bacterial-type flagellum-dependent cell motility"/>
    <property type="evidence" value="ECO:0007669"/>
    <property type="project" value="TreeGrafter"/>
</dbReference>
<keyword evidence="4" id="KW-1133">Transmembrane helix</keyword>
<name>A0AAJ1BGY0_9GAMM</name>
<dbReference type="EMBL" id="JAKUDL010000003">
    <property type="protein sequence ID" value="MCH4294565.1"/>
    <property type="molecule type" value="Genomic_DNA"/>
</dbReference>
<dbReference type="GO" id="GO:0052621">
    <property type="term" value="F:diguanylate cyclase activity"/>
    <property type="evidence" value="ECO:0007669"/>
    <property type="project" value="UniProtKB-EC"/>
</dbReference>
<sequence length="367" mass="40879">MGNWAAWLVRAATLGIQYCQSKTDERKLIQTNIGVYIAMLTILIFDTAFLIHGNQGLIYSGLVQTPFLMLLPSVLLLNLRGLRFEATLWLFVLVMLDAFTALVLAQGVTIGLHYYFLLFAILPASFLDSRQWLTTAVLFLINMMLFAYFQSFGWQAHPAIAEVPEAILGHLQVLMIGSCVATVLLLILISEFYSSENERNLQHLADTDTLTGLPNRRAFMHRLEQVIQEHSPFCLMIVDVDHFKRINDSAGHLAGDKALRFLANELRMHIRANDFIGRIGGEEFAIVQFSPSPSDNINRAERLCRDIAATGIEIGAERLKLTISIGVCLVTPPAKLVNVLTLADAALYEAKSNGRNRIEVTESLGGF</sequence>
<dbReference type="AlphaFoldDB" id="A0AAJ1BGY0"/>
<protein>
    <recommendedName>
        <fullName evidence="2">diguanylate cyclase</fullName>
        <ecNumber evidence="2">2.7.7.65</ecNumber>
    </recommendedName>
</protein>
<dbReference type="InterPro" id="IPR000160">
    <property type="entry name" value="GGDEF_dom"/>
</dbReference>
<feature type="transmembrane region" description="Helical" evidence="4">
    <location>
        <begin position="33"/>
        <end position="51"/>
    </location>
</feature>
<dbReference type="CDD" id="cd01949">
    <property type="entry name" value="GGDEF"/>
    <property type="match status" value="1"/>
</dbReference>
<dbReference type="Pfam" id="PF00990">
    <property type="entry name" value="GGDEF"/>
    <property type="match status" value="1"/>
</dbReference>
<evidence type="ECO:0000256" key="4">
    <source>
        <dbReference type="SAM" id="Phobius"/>
    </source>
</evidence>
<comment type="catalytic activity">
    <reaction evidence="3">
        <text>2 GTP = 3',3'-c-di-GMP + 2 diphosphate</text>
        <dbReference type="Rhea" id="RHEA:24898"/>
        <dbReference type="ChEBI" id="CHEBI:33019"/>
        <dbReference type="ChEBI" id="CHEBI:37565"/>
        <dbReference type="ChEBI" id="CHEBI:58805"/>
        <dbReference type="EC" id="2.7.7.65"/>
    </reaction>
</comment>
<dbReference type="Proteomes" id="UP001297581">
    <property type="component" value="Unassembled WGS sequence"/>
</dbReference>
<dbReference type="SMART" id="SM00267">
    <property type="entry name" value="GGDEF"/>
    <property type="match status" value="1"/>
</dbReference>
<dbReference type="InterPro" id="IPR050469">
    <property type="entry name" value="Diguanylate_Cyclase"/>
</dbReference>
<comment type="caution">
    <text evidence="6">The sequence shown here is derived from an EMBL/GenBank/DDBJ whole genome shotgun (WGS) entry which is preliminary data.</text>
</comment>
<dbReference type="PANTHER" id="PTHR45138:SF9">
    <property type="entry name" value="DIGUANYLATE CYCLASE DGCM-RELATED"/>
    <property type="match status" value="1"/>
</dbReference>
<organism evidence="6 7">
    <name type="scientific">Shewanella zhuhaiensis</name>
    <dbReference type="NCBI Taxonomy" id="2919576"/>
    <lineage>
        <taxon>Bacteria</taxon>
        <taxon>Pseudomonadati</taxon>
        <taxon>Pseudomonadota</taxon>
        <taxon>Gammaproteobacteria</taxon>
        <taxon>Alteromonadales</taxon>
        <taxon>Shewanellaceae</taxon>
        <taxon>Shewanella</taxon>
    </lineage>
</organism>
<evidence type="ECO:0000256" key="3">
    <source>
        <dbReference type="ARBA" id="ARBA00034247"/>
    </source>
</evidence>
<evidence type="ECO:0000313" key="7">
    <source>
        <dbReference type="Proteomes" id="UP001297581"/>
    </source>
</evidence>
<dbReference type="EC" id="2.7.7.65" evidence="2"/>
<dbReference type="PANTHER" id="PTHR45138">
    <property type="entry name" value="REGULATORY COMPONENTS OF SENSORY TRANSDUCTION SYSTEM"/>
    <property type="match status" value="1"/>
</dbReference>
<dbReference type="InterPro" id="IPR043128">
    <property type="entry name" value="Rev_trsase/Diguanyl_cyclase"/>
</dbReference>
<keyword evidence="7" id="KW-1185">Reference proteome</keyword>
<dbReference type="PROSITE" id="PS50887">
    <property type="entry name" value="GGDEF"/>
    <property type="match status" value="1"/>
</dbReference>
<feature type="transmembrane region" description="Helical" evidence="4">
    <location>
        <begin position="132"/>
        <end position="149"/>
    </location>
</feature>
<feature type="transmembrane region" description="Helical" evidence="4">
    <location>
        <begin position="57"/>
        <end position="79"/>
    </location>
</feature>
<evidence type="ECO:0000256" key="1">
    <source>
        <dbReference type="ARBA" id="ARBA00001946"/>
    </source>
</evidence>
<keyword evidence="4" id="KW-0472">Membrane</keyword>
<gene>
    <name evidence="6" type="ORF">MJ923_09660</name>
</gene>
<dbReference type="Gene3D" id="3.30.70.270">
    <property type="match status" value="1"/>
</dbReference>
<evidence type="ECO:0000259" key="5">
    <source>
        <dbReference type="PROSITE" id="PS50887"/>
    </source>
</evidence>
<dbReference type="SUPFAM" id="SSF55073">
    <property type="entry name" value="Nucleotide cyclase"/>
    <property type="match status" value="1"/>
</dbReference>
<dbReference type="InterPro" id="IPR029787">
    <property type="entry name" value="Nucleotide_cyclase"/>
</dbReference>
<feature type="transmembrane region" description="Helical" evidence="4">
    <location>
        <begin position="169"/>
        <end position="189"/>
    </location>
</feature>
<dbReference type="GO" id="GO:0005886">
    <property type="term" value="C:plasma membrane"/>
    <property type="evidence" value="ECO:0007669"/>
    <property type="project" value="TreeGrafter"/>
</dbReference>
<accession>A0AAJ1BGY0</accession>
<feature type="domain" description="GGDEF" evidence="5">
    <location>
        <begin position="231"/>
        <end position="363"/>
    </location>
</feature>
<evidence type="ECO:0000256" key="2">
    <source>
        <dbReference type="ARBA" id="ARBA00012528"/>
    </source>
</evidence>
<dbReference type="NCBIfam" id="TIGR00254">
    <property type="entry name" value="GGDEF"/>
    <property type="match status" value="1"/>
</dbReference>
<keyword evidence="4" id="KW-0812">Transmembrane</keyword>
<dbReference type="FunFam" id="3.30.70.270:FF:000001">
    <property type="entry name" value="Diguanylate cyclase domain protein"/>
    <property type="match status" value="1"/>
</dbReference>
<feature type="transmembrane region" description="Helical" evidence="4">
    <location>
        <begin position="86"/>
        <end position="104"/>
    </location>
</feature>
<evidence type="ECO:0000313" key="6">
    <source>
        <dbReference type="EMBL" id="MCH4294565.1"/>
    </source>
</evidence>
<proteinExistence type="predicted"/>